<dbReference type="Proteomes" id="UP000094313">
    <property type="component" value="Chromosome"/>
</dbReference>
<accession>A0A1D7QCL8</accession>
<dbReference type="KEGG" id="psty:BFS30_03420"/>
<feature type="domain" description="Imm-5-like" evidence="1">
    <location>
        <begin position="15"/>
        <end position="136"/>
    </location>
</feature>
<proteinExistence type="predicted"/>
<dbReference type="OrthoDB" id="166981at2"/>
<protein>
    <recommendedName>
        <fullName evidence="1">Imm-5-like domain-containing protein</fullName>
    </recommendedName>
</protein>
<gene>
    <name evidence="2" type="ORF">BFS30_03420</name>
</gene>
<dbReference type="AlphaFoldDB" id="A0A1D7QCL8"/>
<dbReference type="EMBL" id="CP017141">
    <property type="protein sequence ID" value="AOM76289.1"/>
    <property type="molecule type" value="Genomic_DNA"/>
</dbReference>
<evidence type="ECO:0000259" key="1">
    <source>
        <dbReference type="Pfam" id="PF21805"/>
    </source>
</evidence>
<name>A0A1D7QCL8_9SPHI</name>
<sequence length="149" mass="16263">MRDKRFVASHRGGPLTRKQHYQLIKWAHDCVAHVLLLSAVNLNDQLLDVLAVAKAWENEMATVAEARNASVMAIALANGCSDPVSIAVARAAGHAVATAHMADHSLRAAEYALKAVKASGQSIEKERKWQDERIPAEVKELVLSARYNS</sequence>
<dbReference type="RefSeq" id="WP_069377985.1">
    <property type="nucleotide sequence ID" value="NZ_CP017141.1"/>
</dbReference>
<dbReference type="Pfam" id="PF21805">
    <property type="entry name" value="Imm5_like"/>
    <property type="match status" value="1"/>
</dbReference>
<evidence type="ECO:0000313" key="3">
    <source>
        <dbReference type="Proteomes" id="UP000094313"/>
    </source>
</evidence>
<reference evidence="2 3" key="1">
    <citation type="submission" date="2016-08" db="EMBL/GenBank/DDBJ databases">
        <authorList>
            <person name="Seilhamer J.J."/>
        </authorList>
    </citation>
    <scope>NUCLEOTIDE SEQUENCE [LARGE SCALE GENOMIC DNA]</scope>
    <source>
        <strain evidence="2 3">DX4</strain>
    </source>
</reference>
<evidence type="ECO:0000313" key="2">
    <source>
        <dbReference type="EMBL" id="AOM76289.1"/>
    </source>
</evidence>
<dbReference type="InterPro" id="IPR048667">
    <property type="entry name" value="Imm5-like"/>
</dbReference>
<organism evidence="2 3">
    <name type="scientific">Pedobacter steynii</name>
    <dbReference type="NCBI Taxonomy" id="430522"/>
    <lineage>
        <taxon>Bacteria</taxon>
        <taxon>Pseudomonadati</taxon>
        <taxon>Bacteroidota</taxon>
        <taxon>Sphingobacteriia</taxon>
        <taxon>Sphingobacteriales</taxon>
        <taxon>Sphingobacteriaceae</taxon>
        <taxon>Pedobacter</taxon>
    </lineage>
</organism>
<keyword evidence="3" id="KW-1185">Reference proteome</keyword>